<feature type="transmembrane region" description="Helical" evidence="8">
    <location>
        <begin position="272"/>
        <end position="292"/>
    </location>
</feature>
<feature type="transmembrane region" description="Helical" evidence="8">
    <location>
        <begin position="228"/>
        <end position="252"/>
    </location>
</feature>
<feature type="domain" description="Glycosyltransferase RgtA/B/C/D-like" evidence="9">
    <location>
        <begin position="84"/>
        <end position="239"/>
    </location>
</feature>
<evidence type="ECO:0000256" key="1">
    <source>
        <dbReference type="ARBA" id="ARBA00004651"/>
    </source>
</evidence>
<evidence type="ECO:0000256" key="2">
    <source>
        <dbReference type="ARBA" id="ARBA00022475"/>
    </source>
</evidence>
<keyword evidence="7 8" id="KW-0472">Membrane</keyword>
<organism evidence="10 11">
    <name type="scientific">Flavobacterium croceum DSM 17960</name>
    <dbReference type="NCBI Taxonomy" id="1121886"/>
    <lineage>
        <taxon>Bacteria</taxon>
        <taxon>Pseudomonadati</taxon>
        <taxon>Bacteroidota</taxon>
        <taxon>Flavobacteriia</taxon>
        <taxon>Flavobacteriales</taxon>
        <taxon>Flavobacteriaceae</taxon>
        <taxon>Flavobacterium</taxon>
    </lineage>
</organism>
<feature type="transmembrane region" description="Helical" evidence="8">
    <location>
        <begin position="109"/>
        <end position="126"/>
    </location>
</feature>
<feature type="transmembrane region" description="Helical" evidence="8">
    <location>
        <begin position="28"/>
        <end position="45"/>
    </location>
</feature>
<evidence type="ECO:0000256" key="4">
    <source>
        <dbReference type="ARBA" id="ARBA00022679"/>
    </source>
</evidence>
<sequence length="503" mass="59455">MSLLKHILNTIGGNKMTQNTVKKYFGKTNLWLIVILLCATFLRFYHLDFQSMWMDELYTMVVSNPAMSWAAFHKELIAREGFPHLYFIILKIFYFFFGFTSFTARSVSAIAGIASIYALFLVGKALYNSKTGLVAALLITVSNYHIYISQDARPYTLYFLFVCLSFYRLILFIKNTTWKNALYYAVFTGILLNFNFFALINVFSQVVILALILVLLPQRDRIDFVKKSAVSGAIILGMFAINYQKFIVLMNYQKFWVYPPQPDSFSKIFKTFFGDSEIVLYLIFPLLLYYIFIIFKNKEEEIFNYKTLLNNKLFFGFIILFVWFFVMFSFLMIKSYGKISYLLTRYFLSLMPVLFIIIAISIVHIKGKIKQGIVLFVVTFYMFIHLVVVTKQYTTVKHAQYREAAAFVLKNNTEKIPIYSNQAYWYRFYFKDNAIKPKELSLNKLYEKYKKDSILPQKFWYIDAFKRFDSTNVATKTFFNKKYNIKKIFKGHKAWAELYEVRK</sequence>
<protein>
    <submittedName>
        <fullName evidence="10">Dolichyl-phosphate-mannose-protein mannosyltransferase</fullName>
    </submittedName>
</protein>
<keyword evidence="5 8" id="KW-0812">Transmembrane</keyword>
<feature type="transmembrane region" description="Helical" evidence="8">
    <location>
        <begin position="372"/>
        <end position="390"/>
    </location>
</feature>
<dbReference type="AlphaFoldDB" id="A0A2S4NBB3"/>
<evidence type="ECO:0000313" key="10">
    <source>
        <dbReference type="EMBL" id="POS02975.1"/>
    </source>
</evidence>
<keyword evidence="11" id="KW-1185">Reference proteome</keyword>
<keyword evidence="3 10" id="KW-0328">Glycosyltransferase</keyword>
<dbReference type="RefSeq" id="WP_103724723.1">
    <property type="nucleotide sequence ID" value="NZ_PQNY01000001.1"/>
</dbReference>
<feature type="transmembrane region" description="Helical" evidence="8">
    <location>
        <begin position="194"/>
        <end position="216"/>
    </location>
</feature>
<dbReference type="InterPro" id="IPR038731">
    <property type="entry name" value="RgtA/B/C-like"/>
</dbReference>
<dbReference type="EMBL" id="PQNY01000001">
    <property type="protein sequence ID" value="POS02975.1"/>
    <property type="molecule type" value="Genomic_DNA"/>
</dbReference>
<evidence type="ECO:0000256" key="6">
    <source>
        <dbReference type="ARBA" id="ARBA00022989"/>
    </source>
</evidence>
<feature type="transmembrane region" description="Helical" evidence="8">
    <location>
        <begin position="155"/>
        <end position="174"/>
    </location>
</feature>
<gene>
    <name evidence="10" type="ORF">Q361_10173</name>
</gene>
<comment type="caution">
    <text evidence="10">The sequence shown here is derived from an EMBL/GenBank/DDBJ whole genome shotgun (WGS) entry which is preliminary data.</text>
</comment>
<feature type="transmembrane region" description="Helical" evidence="8">
    <location>
        <begin position="132"/>
        <end position="148"/>
    </location>
</feature>
<comment type="subcellular location">
    <subcellularLocation>
        <location evidence="1">Cell membrane</location>
        <topology evidence="1">Multi-pass membrane protein</topology>
    </subcellularLocation>
</comment>
<evidence type="ECO:0000256" key="7">
    <source>
        <dbReference type="ARBA" id="ARBA00023136"/>
    </source>
</evidence>
<proteinExistence type="predicted"/>
<name>A0A2S4NBB3_9FLAO</name>
<dbReference type="Proteomes" id="UP000237056">
    <property type="component" value="Unassembled WGS sequence"/>
</dbReference>
<evidence type="ECO:0000313" key="11">
    <source>
        <dbReference type="Proteomes" id="UP000237056"/>
    </source>
</evidence>
<dbReference type="InterPro" id="IPR050297">
    <property type="entry name" value="LipidA_mod_glycosyltrf_83"/>
</dbReference>
<keyword evidence="4 10" id="KW-0808">Transferase</keyword>
<dbReference type="GO" id="GO:0005886">
    <property type="term" value="C:plasma membrane"/>
    <property type="evidence" value="ECO:0007669"/>
    <property type="project" value="UniProtKB-SubCell"/>
</dbReference>
<dbReference type="GO" id="GO:0009103">
    <property type="term" value="P:lipopolysaccharide biosynthetic process"/>
    <property type="evidence" value="ECO:0007669"/>
    <property type="project" value="UniProtKB-ARBA"/>
</dbReference>
<feature type="transmembrane region" description="Helical" evidence="8">
    <location>
        <begin position="345"/>
        <end position="365"/>
    </location>
</feature>
<evidence type="ECO:0000259" key="9">
    <source>
        <dbReference type="Pfam" id="PF13231"/>
    </source>
</evidence>
<evidence type="ECO:0000256" key="3">
    <source>
        <dbReference type="ARBA" id="ARBA00022676"/>
    </source>
</evidence>
<evidence type="ECO:0000256" key="5">
    <source>
        <dbReference type="ARBA" id="ARBA00022692"/>
    </source>
</evidence>
<dbReference type="Pfam" id="PF13231">
    <property type="entry name" value="PMT_2"/>
    <property type="match status" value="1"/>
</dbReference>
<evidence type="ECO:0000256" key="8">
    <source>
        <dbReference type="SAM" id="Phobius"/>
    </source>
</evidence>
<feature type="transmembrane region" description="Helical" evidence="8">
    <location>
        <begin position="84"/>
        <end position="102"/>
    </location>
</feature>
<accession>A0A2S4NBB3</accession>
<dbReference type="PANTHER" id="PTHR33908:SF11">
    <property type="entry name" value="MEMBRANE PROTEIN"/>
    <property type="match status" value="1"/>
</dbReference>
<reference evidence="10 11" key="1">
    <citation type="submission" date="2018-01" db="EMBL/GenBank/DDBJ databases">
        <title>Genomic Encyclopedia of Type Strains, Phase I: the one thousand microbial genomes (KMG-I) project.</title>
        <authorList>
            <person name="Goeker M."/>
        </authorList>
    </citation>
    <scope>NUCLEOTIDE SEQUENCE [LARGE SCALE GENOMIC DNA]</scope>
    <source>
        <strain evidence="10 11">DSM 17960</strain>
    </source>
</reference>
<feature type="transmembrane region" description="Helical" evidence="8">
    <location>
        <begin position="313"/>
        <end position="333"/>
    </location>
</feature>
<keyword evidence="2" id="KW-1003">Cell membrane</keyword>
<dbReference type="GO" id="GO:0016763">
    <property type="term" value="F:pentosyltransferase activity"/>
    <property type="evidence" value="ECO:0007669"/>
    <property type="project" value="TreeGrafter"/>
</dbReference>
<dbReference type="OrthoDB" id="5437043at2"/>
<dbReference type="PANTHER" id="PTHR33908">
    <property type="entry name" value="MANNOSYLTRANSFERASE YKCB-RELATED"/>
    <property type="match status" value="1"/>
</dbReference>
<keyword evidence="6 8" id="KW-1133">Transmembrane helix</keyword>